<dbReference type="Proteomes" id="UP000286907">
    <property type="component" value="Chromosome"/>
</dbReference>
<dbReference type="EMBL" id="SDWY01000001">
    <property type="protein sequence ID" value="MDN6899430.1"/>
    <property type="molecule type" value="Genomic_DNA"/>
</dbReference>
<dbReference type="PANTHER" id="PTHR33221:SF15">
    <property type="entry name" value="HTH-TYPE TRANSCRIPTIONAL REGULATOR YWGB-RELATED"/>
    <property type="match status" value="1"/>
</dbReference>
<dbReference type="PROSITE" id="PS51197">
    <property type="entry name" value="HTH_RRF2_2"/>
    <property type="match status" value="1"/>
</dbReference>
<dbReference type="RefSeq" id="WP_128686599.1">
    <property type="nucleotide sequence ID" value="NZ_JBDNSH010000004.1"/>
</dbReference>
<dbReference type="PANTHER" id="PTHR33221">
    <property type="entry name" value="WINGED HELIX-TURN-HELIX TRANSCRIPTIONAL REGULATOR, RRF2 FAMILY"/>
    <property type="match status" value="1"/>
</dbReference>
<dbReference type="InterPro" id="IPR000944">
    <property type="entry name" value="Tscrpt_reg_Rrf2"/>
</dbReference>
<name>A0AAJ1RAN5_9LACO</name>
<proteinExistence type="predicted"/>
<keyword evidence="3" id="KW-1185">Reference proteome</keyword>
<reference evidence="2" key="3">
    <citation type="submission" date="2020-01" db="EMBL/GenBank/DDBJ databases">
        <authorList>
            <person name="Cousin F.J."/>
            <person name="Le Guellec R."/>
            <person name="Cretenet M."/>
        </authorList>
    </citation>
    <scope>NUCLEOTIDE SEQUENCE</scope>
    <source>
        <strain evidence="2">UCMA 15228</strain>
    </source>
</reference>
<dbReference type="AlphaFoldDB" id="A0AAJ1RAN5"/>
<dbReference type="Proteomes" id="UP001167919">
    <property type="component" value="Unassembled WGS sequence"/>
</dbReference>
<dbReference type="GO" id="GO:0005829">
    <property type="term" value="C:cytosol"/>
    <property type="evidence" value="ECO:0007669"/>
    <property type="project" value="TreeGrafter"/>
</dbReference>
<evidence type="ECO:0000313" key="1">
    <source>
        <dbReference type="EMBL" id="MDN6899430.1"/>
    </source>
</evidence>
<dbReference type="Gene3D" id="1.10.10.10">
    <property type="entry name" value="Winged helix-like DNA-binding domain superfamily/Winged helix DNA-binding domain"/>
    <property type="match status" value="1"/>
</dbReference>
<gene>
    <name evidence="2" type="ORF">DLJ48_06125</name>
    <name evidence="1" type="ORF">EVC35_00190</name>
</gene>
<organism evidence="1 4">
    <name type="scientific">Oenococcus sicerae</name>
    <dbReference type="NCBI Taxonomy" id="2203724"/>
    <lineage>
        <taxon>Bacteria</taxon>
        <taxon>Bacillati</taxon>
        <taxon>Bacillota</taxon>
        <taxon>Bacilli</taxon>
        <taxon>Lactobacillales</taxon>
        <taxon>Lactobacillaceae</taxon>
        <taxon>Oenococcus</taxon>
    </lineage>
</organism>
<protein>
    <submittedName>
        <fullName evidence="1">Rrf2 family transcriptional regulator</fullName>
    </submittedName>
</protein>
<evidence type="ECO:0000313" key="4">
    <source>
        <dbReference type="Proteomes" id="UP001167919"/>
    </source>
</evidence>
<dbReference type="GO" id="GO:0003700">
    <property type="term" value="F:DNA-binding transcription factor activity"/>
    <property type="evidence" value="ECO:0007669"/>
    <property type="project" value="TreeGrafter"/>
</dbReference>
<dbReference type="EMBL" id="CP029684">
    <property type="protein sequence ID" value="QAS70130.1"/>
    <property type="molecule type" value="Genomic_DNA"/>
</dbReference>
<dbReference type="SUPFAM" id="SSF46785">
    <property type="entry name" value="Winged helix' DNA-binding domain"/>
    <property type="match status" value="1"/>
</dbReference>
<dbReference type="InterPro" id="IPR036388">
    <property type="entry name" value="WH-like_DNA-bd_sf"/>
</dbReference>
<reference evidence="2 3" key="1">
    <citation type="journal article" date="2019" name="Syst. Appl. Microbiol.">
        <title>Oenococcus sicerae sp. nov., isolated from French cider.</title>
        <authorList>
            <person name="Cousin F.J."/>
            <person name="Le Guellec R."/>
            <person name="Chagnot C."/>
            <person name="Goux D."/>
            <person name="Dalmasso M."/>
            <person name="Laplace J.M."/>
            <person name="Cretenet M."/>
        </authorList>
    </citation>
    <scope>NUCLEOTIDE SEQUENCE [LARGE SCALE GENOMIC DNA]</scope>
    <source>
        <strain evidence="2 3">UCMA 15228</strain>
    </source>
</reference>
<evidence type="ECO:0000313" key="3">
    <source>
        <dbReference type="Proteomes" id="UP000286907"/>
    </source>
</evidence>
<reference evidence="1" key="2">
    <citation type="submission" date="2019-01" db="EMBL/GenBank/DDBJ databases">
        <title>Oenococcus sicerae UCMA17102.</title>
        <authorList>
            <person name="Cousin F.J."/>
            <person name="Le Guellec R."/>
            <person name="Cretenet M."/>
        </authorList>
    </citation>
    <scope>NUCLEOTIDE SEQUENCE</scope>
    <source>
        <strain evidence="1">UCMA17102</strain>
    </source>
</reference>
<dbReference type="InterPro" id="IPR036390">
    <property type="entry name" value="WH_DNA-bd_sf"/>
</dbReference>
<evidence type="ECO:0000313" key="2">
    <source>
        <dbReference type="EMBL" id="QAS70130.1"/>
    </source>
</evidence>
<accession>A0AAJ1RAN5</accession>
<sequence>MFFTANTRLSDATHILVYVALHEHMPVTSSEIAGSLQTAPSLVRRIMIKLKKAGLLNAVQGAAQPTLVKSADQINLRDIYSAISTDRHLLNVDSNISKHCPIGSNMPIVLGRYYDEIQSTAEARMAKISLQDVIDDIKMQQQQHQA</sequence>
<dbReference type="Pfam" id="PF02082">
    <property type="entry name" value="Rrf2"/>
    <property type="match status" value="1"/>
</dbReference>